<keyword evidence="2" id="KW-0472">Membrane</keyword>
<dbReference type="Proteomes" id="UP000275401">
    <property type="component" value="Unassembled WGS sequence"/>
</dbReference>
<feature type="domain" description="BD-FAE-like" evidence="3">
    <location>
        <begin position="157"/>
        <end position="354"/>
    </location>
</feature>
<keyword evidence="1 4" id="KW-0378">Hydrolase</keyword>
<evidence type="ECO:0000313" key="5">
    <source>
        <dbReference type="Proteomes" id="UP000275401"/>
    </source>
</evidence>
<protein>
    <submittedName>
        <fullName evidence="4">Alpha/beta hydrolase</fullName>
    </submittedName>
</protein>
<dbReference type="InterPro" id="IPR049492">
    <property type="entry name" value="BD-FAE-like_dom"/>
</dbReference>
<dbReference type="Gene3D" id="3.40.50.1820">
    <property type="entry name" value="alpha/beta hydrolase"/>
    <property type="match status" value="1"/>
</dbReference>
<feature type="transmembrane region" description="Helical" evidence="2">
    <location>
        <begin position="21"/>
        <end position="47"/>
    </location>
</feature>
<feature type="transmembrane region" description="Helical" evidence="2">
    <location>
        <begin position="59"/>
        <end position="77"/>
    </location>
</feature>
<keyword evidence="2" id="KW-1133">Transmembrane helix</keyword>
<dbReference type="AlphaFoldDB" id="A0A3M8W2Y9"/>
<proteinExistence type="predicted"/>
<keyword evidence="5" id="KW-1185">Reference proteome</keyword>
<evidence type="ECO:0000313" key="4">
    <source>
        <dbReference type="EMBL" id="RNG22363.1"/>
    </source>
</evidence>
<evidence type="ECO:0000259" key="3">
    <source>
        <dbReference type="Pfam" id="PF20434"/>
    </source>
</evidence>
<dbReference type="InterPro" id="IPR050300">
    <property type="entry name" value="GDXG_lipolytic_enzyme"/>
</dbReference>
<accession>A0A3M8W2Y9</accession>
<dbReference type="GO" id="GO:0016787">
    <property type="term" value="F:hydrolase activity"/>
    <property type="evidence" value="ECO:0007669"/>
    <property type="project" value="UniProtKB-KW"/>
</dbReference>
<dbReference type="EMBL" id="RIBZ01000264">
    <property type="protein sequence ID" value="RNG22363.1"/>
    <property type="molecule type" value="Genomic_DNA"/>
</dbReference>
<comment type="caution">
    <text evidence="4">The sequence shown here is derived from an EMBL/GenBank/DDBJ whole genome shotgun (WGS) entry which is preliminary data.</text>
</comment>
<evidence type="ECO:0000256" key="1">
    <source>
        <dbReference type="ARBA" id="ARBA00022801"/>
    </source>
</evidence>
<feature type="transmembrane region" description="Helical" evidence="2">
    <location>
        <begin position="84"/>
        <end position="109"/>
    </location>
</feature>
<dbReference type="PANTHER" id="PTHR48081">
    <property type="entry name" value="AB HYDROLASE SUPERFAMILY PROTEIN C4A8.06C"/>
    <property type="match status" value="1"/>
</dbReference>
<dbReference type="Pfam" id="PF20434">
    <property type="entry name" value="BD-FAE"/>
    <property type="match status" value="1"/>
</dbReference>
<name>A0A3M8W2Y9_9ACTN</name>
<keyword evidence="2" id="KW-0812">Transmembrane</keyword>
<dbReference type="RefSeq" id="WP_123101705.1">
    <property type="nucleotide sequence ID" value="NZ_RIBZ01000264.1"/>
</dbReference>
<organism evidence="4 5">
    <name type="scientific">Streptomyces botrytidirepellens</name>
    <dbReference type="NCBI Taxonomy" id="2486417"/>
    <lineage>
        <taxon>Bacteria</taxon>
        <taxon>Bacillati</taxon>
        <taxon>Actinomycetota</taxon>
        <taxon>Actinomycetes</taxon>
        <taxon>Kitasatosporales</taxon>
        <taxon>Streptomycetaceae</taxon>
        <taxon>Streptomyces</taxon>
    </lineage>
</organism>
<dbReference type="SUPFAM" id="SSF53474">
    <property type="entry name" value="alpha/beta-Hydrolases"/>
    <property type="match status" value="1"/>
</dbReference>
<dbReference type="InterPro" id="IPR029058">
    <property type="entry name" value="AB_hydrolase_fold"/>
</dbReference>
<sequence length="401" mass="43028">MNARVRTPSRSALPRWVRRTALGLGLVVSGLVALITLGAIVPAVPVLGYYATTWVGPRPLWYVVFGLLIAAGAVVAWKRGKRRTAVWTTATSAVTAIGAATVLITQLLYAHSQNVPVSAADVLAVDQPTAPPDHVIGFDRVEGRTLRAGLWTPRAEDSQGDKPMVVWIHGGGFATGSRYQRAGDYRWLANHGYPVLSIDYRLTPPPRWKDASDDVVCAMSRLARLARPYGVDTSRTVLVGGSAGGSLALNVAYGLKTGRIASSCTARLPAPPVAVAGFYPAADLKGTWQDNGLLGYGREITEGYTGGTPAQYPERYAYASAINRVRPGLMPSLLVTGASDHLIRESRVRGLADRLRQAQDDVRFNAIPYSDHAFDDTYHSIAGAVGRNLLLRFLNGTASRA</sequence>
<gene>
    <name evidence="4" type="ORF">EEJ42_20750</name>
</gene>
<reference evidence="4 5" key="1">
    <citation type="submission" date="2018-11" db="EMBL/GenBank/DDBJ databases">
        <title>The Potential of Streptomyces as Biocontrol Agents against the Tomato grey mould, Botrytis cinerea (Gray mold) Frontiers in Microbiology.</title>
        <authorList>
            <person name="Li D."/>
        </authorList>
    </citation>
    <scope>NUCLEOTIDE SEQUENCE [LARGE SCALE GENOMIC DNA]</scope>
    <source>
        <strain evidence="4 5">NEAU-LD23</strain>
    </source>
</reference>
<evidence type="ECO:0000256" key="2">
    <source>
        <dbReference type="SAM" id="Phobius"/>
    </source>
</evidence>